<dbReference type="PANTHER" id="PTHR11926">
    <property type="entry name" value="GLUCOSYL/GLUCURONOSYL TRANSFERASES"/>
    <property type="match status" value="1"/>
</dbReference>
<evidence type="ECO:0000256" key="2">
    <source>
        <dbReference type="ARBA" id="ARBA00022676"/>
    </source>
</evidence>
<reference evidence="4" key="1">
    <citation type="submission" date="2013-09" db="EMBL/GenBank/DDBJ databases">
        <title>Corchorus olitorius genome sequencing.</title>
        <authorList>
            <person name="Alam M."/>
            <person name="Haque M.S."/>
            <person name="Islam M.S."/>
            <person name="Emdad E.M."/>
            <person name="Islam M.M."/>
            <person name="Ahmed B."/>
            <person name="Halim A."/>
            <person name="Hossen Q.M.M."/>
            <person name="Hossain M.Z."/>
            <person name="Ahmed R."/>
            <person name="Khan M.M."/>
            <person name="Islam R."/>
            <person name="Rashid M.M."/>
            <person name="Khan S.A."/>
            <person name="Rahman M.S."/>
            <person name="Alam M."/>
            <person name="Yahiya A.S."/>
            <person name="Khan M.S."/>
            <person name="Azam M.S."/>
            <person name="Haque T."/>
            <person name="Lashkar M.Z.H."/>
            <person name="Akhand A.I."/>
            <person name="Morshed G."/>
            <person name="Roy S."/>
            <person name="Uddin K.S."/>
            <person name="Rabeya T."/>
            <person name="Hossain A.S."/>
            <person name="Chowdhury A."/>
            <person name="Snigdha A.R."/>
            <person name="Mortoza M.S."/>
            <person name="Matin S.A."/>
            <person name="Hoque S.M.E."/>
            <person name="Islam M.K."/>
            <person name="Roy D.K."/>
            <person name="Haider R."/>
            <person name="Moosa M.M."/>
            <person name="Elias S.M."/>
            <person name="Hasan A.M."/>
            <person name="Jahan S."/>
            <person name="Shafiuddin M."/>
            <person name="Mahmood N."/>
            <person name="Shommy N.S."/>
        </authorList>
    </citation>
    <scope>NUCLEOTIDE SEQUENCE [LARGE SCALE GENOMIC DNA]</scope>
    <source>
        <strain evidence="4">cv. O-4</strain>
    </source>
</reference>
<gene>
    <name evidence="3" type="ORF">COLO4_04539</name>
</gene>
<evidence type="ECO:0000256" key="1">
    <source>
        <dbReference type="ARBA" id="ARBA00009995"/>
    </source>
</evidence>
<dbReference type="SUPFAM" id="SSF53756">
    <property type="entry name" value="UDP-Glycosyltransferase/glycogen phosphorylase"/>
    <property type="match status" value="1"/>
</dbReference>
<name>A0A1R3KTN3_9ROSI</name>
<comment type="caution">
    <text evidence="3">The sequence shown here is derived from an EMBL/GenBank/DDBJ whole genome shotgun (WGS) entry which is preliminary data.</text>
</comment>
<organism evidence="3 4">
    <name type="scientific">Corchorus olitorius</name>
    <dbReference type="NCBI Taxonomy" id="93759"/>
    <lineage>
        <taxon>Eukaryota</taxon>
        <taxon>Viridiplantae</taxon>
        <taxon>Streptophyta</taxon>
        <taxon>Embryophyta</taxon>
        <taxon>Tracheophyta</taxon>
        <taxon>Spermatophyta</taxon>
        <taxon>Magnoliopsida</taxon>
        <taxon>eudicotyledons</taxon>
        <taxon>Gunneridae</taxon>
        <taxon>Pentapetalae</taxon>
        <taxon>rosids</taxon>
        <taxon>malvids</taxon>
        <taxon>Malvales</taxon>
        <taxon>Malvaceae</taxon>
        <taxon>Grewioideae</taxon>
        <taxon>Apeibeae</taxon>
        <taxon>Corchorus</taxon>
    </lineage>
</organism>
<dbReference type="STRING" id="93759.A0A1R3KTN3"/>
<dbReference type="GO" id="GO:0080044">
    <property type="term" value="F:quercetin 7-O-glucosyltransferase activity"/>
    <property type="evidence" value="ECO:0007669"/>
    <property type="project" value="TreeGrafter"/>
</dbReference>
<evidence type="ECO:0000313" key="4">
    <source>
        <dbReference type="Proteomes" id="UP000187203"/>
    </source>
</evidence>
<dbReference type="Proteomes" id="UP000187203">
    <property type="component" value="Unassembled WGS sequence"/>
</dbReference>
<evidence type="ECO:0000313" key="3">
    <source>
        <dbReference type="EMBL" id="OMP10398.1"/>
    </source>
</evidence>
<accession>A0A1R3KTN3</accession>
<dbReference type="GO" id="GO:0080043">
    <property type="term" value="F:quercetin 3-O-glucosyltransferase activity"/>
    <property type="evidence" value="ECO:0007669"/>
    <property type="project" value="TreeGrafter"/>
</dbReference>
<dbReference type="EMBL" id="AWUE01011850">
    <property type="protein sequence ID" value="OMP10398.1"/>
    <property type="molecule type" value="Genomic_DNA"/>
</dbReference>
<keyword evidence="4" id="KW-1185">Reference proteome</keyword>
<protein>
    <submittedName>
        <fullName evidence="3">UDP-glucuronosyl/UDP-glucosyltransferase</fullName>
    </submittedName>
</protein>
<sequence>MHATSNMVDHAEGLIRLVSIPDGMEVGDNRNDLGKLTDAFSRVMPGKLKEIIQKINREDDDKITCVIADANMAWAFEVATELGIPGAAFWPAAALLLDLLFSTDKLIDEKVLDEYGMKPTH</sequence>
<keyword evidence="2" id="KW-0808">Transferase</keyword>
<dbReference type="AlphaFoldDB" id="A0A1R3KTN3"/>
<dbReference type="Gene3D" id="3.40.50.2000">
    <property type="entry name" value="Glycogen Phosphorylase B"/>
    <property type="match status" value="1"/>
</dbReference>
<keyword evidence="2" id="KW-0328">Glycosyltransferase</keyword>
<dbReference type="OrthoDB" id="5835829at2759"/>
<dbReference type="PANTHER" id="PTHR11926:SF1412">
    <property type="entry name" value="UDP-GLYCOSYLTRANSFERASE 83A1-LIKE"/>
    <property type="match status" value="1"/>
</dbReference>
<proteinExistence type="inferred from homology"/>
<comment type="similarity">
    <text evidence="1">Belongs to the UDP-glycosyltransferase family.</text>
</comment>